<dbReference type="Proteomes" id="UP001054945">
    <property type="component" value="Unassembled WGS sequence"/>
</dbReference>
<gene>
    <name evidence="1" type="ORF">CEXT_409971</name>
</gene>
<protein>
    <submittedName>
        <fullName evidence="1">Uncharacterized protein</fullName>
    </submittedName>
</protein>
<proteinExistence type="predicted"/>
<keyword evidence="2" id="KW-1185">Reference proteome</keyword>
<evidence type="ECO:0000313" key="2">
    <source>
        <dbReference type="Proteomes" id="UP001054945"/>
    </source>
</evidence>
<accession>A0AAV4XMF0</accession>
<dbReference type="EMBL" id="BPLR01000483">
    <property type="protein sequence ID" value="GIY95115.1"/>
    <property type="molecule type" value="Genomic_DNA"/>
</dbReference>
<organism evidence="1 2">
    <name type="scientific">Caerostris extrusa</name>
    <name type="common">Bark spider</name>
    <name type="synonym">Caerostris bankana</name>
    <dbReference type="NCBI Taxonomy" id="172846"/>
    <lineage>
        <taxon>Eukaryota</taxon>
        <taxon>Metazoa</taxon>
        <taxon>Ecdysozoa</taxon>
        <taxon>Arthropoda</taxon>
        <taxon>Chelicerata</taxon>
        <taxon>Arachnida</taxon>
        <taxon>Araneae</taxon>
        <taxon>Araneomorphae</taxon>
        <taxon>Entelegynae</taxon>
        <taxon>Araneoidea</taxon>
        <taxon>Araneidae</taxon>
        <taxon>Caerostris</taxon>
    </lineage>
</organism>
<name>A0AAV4XMF0_CAEEX</name>
<reference evidence="1 2" key="1">
    <citation type="submission" date="2021-06" db="EMBL/GenBank/DDBJ databases">
        <title>Caerostris extrusa draft genome.</title>
        <authorList>
            <person name="Kono N."/>
            <person name="Arakawa K."/>
        </authorList>
    </citation>
    <scope>NUCLEOTIDE SEQUENCE [LARGE SCALE GENOMIC DNA]</scope>
</reference>
<sequence length="99" mass="11523">MVYGFVFMHMRGTAFYDSESYHTIGAFALLVMHAKLRQRVLKLLIRVVFFNCRTGWPNISNWFSESAIRGWIVTPVILMQLHLTTRLLLCPRISVCAFL</sequence>
<dbReference type="AlphaFoldDB" id="A0AAV4XMF0"/>
<comment type="caution">
    <text evidence="1">The sequence shown here is derived from an EMBL/GenBank/DDBJ whole genome shotgun (WGS) entry which is preliminary data.</text>
</comment>
<evidence type="ECO:0000313" key="1">
    <source>
        <dbReference type="EMBL" id="GIY95115.1"/>
    </source>
</evidence>